<reference evidence="3" key="1">
    <citation type="submission" date="2017-09" db="EMBL/GenBank/DDBJ databases">
        <authorList>
            <person name="Varghese N."/>
            <person name="Submissions S."/>
        </authorList>
    </citation>
    <scope>NUCLEOTIDE SEQUENCE [LARGE SCALE GENOMIC DNA]</scope>
    <source>
        <strain evidence="3">MSL47</strain>
    </source>
</reference>
<proteinExistence type="predicted"/>
<name>A0A285GW91_9FIRM</name>
<sequence>MYKKFLSIALLLILLIGLVGCSKDKVTSKDSIDYNSSGVYKKIFSKNEIKEVDLGTLAVGESAIVAISPLDFDPESNSTFWGSIEVDFDFESNSNIVSIPAENIQQSSKKELSEKKSRHNDNLEQEQKDFSMRQIENKLLKNYSISKLSNNQLSIQSLSYQLGDEKEFKLADTYNQQNPPTVTATVEKISDYAYIFVDENVSISSDKLDSFAEEFDNQIFPTDTKYFSTHDYFEGEYDIDSNQKVIILMTDLGGESSNGTLMGYFAPWDVYSSSEIPASNVADMFYINSWAVNHYELEESISTLAHEFQHLLFFIEKNFYAKRRLTDTWINEGFSGLAEYLNGYYSYSGDGRIIDVEGDSGYFYYPQGESLLYWNDRLSDYGASNLFAYYLYERFNEGMIKDIISSSKAPIEVISDNYGDFSDIFLDWMITNYITDDDNTSFNRYNYPFELKYTPARAVLNQDFTSDIFSIKSTGVKYYRIDGSGVDTTLTIDLDERTGIVIYKAANN</sequence>
<dbReference type="PROSITE" id="PS51257">
    <property type="entry name" value="PROKAR_LIPOPROTEIN"/>
    <property type="match status" value="1"/>
</dbReference>
<keyword evidence="3" id="KW-1185">Reference proteome</keyword>
<organism evidence="2 3">
    <name type="scientific">Orenia metallireducens</name>
    <dbReference type="NCBI Taxonomy" id="1413210"/>
    <lineage>
        <taxon>Bacteria</taxon>
        <taxon>Bacillati</taxon>
        <taxon>Bacillota</taxon>
        <taxon>Clostridia</taxon>
        <taxon>Halanaerobiales</taxon>
        <taxon>Halobacteroidaceae</taxon>
        <taxon>Orenia</taxon>
    </lineage>
</organism>
<evidence type="ECO:0000313" key="3">
    <source>
        <dbReference type="Proteomes" id="UP000219573"/>
    </source>
</evidence>
<dbReference type="EMBL" id="OBDZ01000011">
    <property type="protein sequence ID" value="SNY27757.1"/>
    <property type="molecule type" value="Genomic_DNA"/>
</dbReference>
<protein>
    <recommendedName>
        <fullName evidence="4">Peptidase M30</fullName>
    </recommendedName>
</protein>
<feature type="region of interest" description="Disordered" evidence="1">
    <location>
        <begin position="105"/>
        <end position="128"/>
    </location>
</feature>
<accession>A0A285GW91</accession>
<dbReference type="RefSeq" id="WP_097017748.1">
    <property type="nucleotide sequence ID" value="NZ_OBDZ01000011.1"/>
</dbReference>
<evidence type="ECO:0008006" key="4">
    <source>
        <dbReference type="Google" id="ProtNLM"/>
    </source>
</evidence>
<evidence type="ECO:0000256" key="1">
    <source>
        <dbReference type="SAM" id="MobiDB-lite"/>
    </source>
</evidence>
<dbReference type="Proteomes" id="UP000219573">
    <property type="component" value="Unassembled WGS sequence"/>
</dbReference>
<gene>
    <name evidence="2" type="ORF">SAMN06265827_11181</name>
</gene>
<dbReference type="OrthoDB" id="1495777at2"/>
<evidence type="ECO:0000313" key="2">
    <source>
        <dbReference type="EMBL" id="SNY27757.1"/>
    </source>
</evidence>
<feature type="compositionally biased region" description="Basic and acidic residues" evidence="1">
    <location>
        <begin position="108"/>
        <end position="128"/>
    </location>
</feature>
<dbReference type="AlphaFoldDB" id="A0A285GW91"/>
<dbReference type="STRING" id="1413210.U472_02515"/>